<evidence type="ECO:0000313" key="3">
    <source>
        <dbReference type="EMBL" id="TDT69782.1"/>
    </source>
</evidence>
<dbReference type="AlphaFoldDB" id="A0AA46DYJ7"/>
<evidence type="ECO:0000313" key="4">
    <source>
        <dbReference type="Proteomes" id="UP000294678"/>
    </source>
</evidence>
<sequence length="357" mass="42030">MLEKIKDDLDINNSELENDDLMESIDEMIFDDNVEDEEDISDEISMPGIDEETQEVKEFQEKKKSEDEISEEDLEKLLIGIDEENGILDIPDEEEVLEELKFVDEIPNLEEEEVPKQETKLKEKKKINLPKLDISKYKDILFKYKYYIAGVIAFFLISTIFATKLMVDRQKSIKKEVYTEETQNNQTTSEAAVVITEKTIEENLSEIEKLAYYKQKLKEEPENKDIIKLKIEEVKKEIKEKEKQEVVKYVKELKTAYVLEFKSIKPTLFKIANDSLIMGFVMKDDNMDNIYNELYLAIADAFDKNENVLKINLNLFAVEGQLKKKLEINVHRYEYNRLKDKELKNIDKLLAFDTIDR</sequence>
<protein>
    <submittedName>
        <fullName evidence="3">Uncharacterized protein</fullName>
    </submittedName>
</protein>
<evidence type="ECO:0000256" key="1">
    <source>
        <dbReference type="SAM" id="MobiDB-lite"/>
    </source>
</evidence>
<reference evidence="3 4" key="1">
    <citation type="submission" date="2019-03" db="EMBL/GenBank/DDBJ databases">
        <title>Genomic Encyclopedia of Type Strains, Phase IV (KMG-IV): sequencing the most valuable type-strain genomes for metagenomic binning, comparative biology and taxonomic classification.</title>
        <authorList>
            <person name="Goeker M."/>
        </authorList>
    </citation>
    <scope>NUCLEOTIDE SEQUENCE [LARGE SCALE GENOMIC DNA]</scope>
    <source>
        <strain evidence="3 4">DSM 100055</strain>
    </source>
</reference>
<dbReference type="RefSeq" id="WP_134113193.1">
    <property type="nucleotide sequence ID" value="NZ_SOBG01000005.1"/>
</dbReference>
<feature type="region of interest" description="Disordered" evidence="1">
    <location>
        <begin position="42"/>
        <end position="68"/>
    </location>
</feature>
<comment type="caution">
    <text evidence="3">The sequence shown here is derived from an EMBL/GenBank/DDBJ whole genome shotgun (WGS) entry which is preliminary data.</text>
</comment>
<feature type="compositionally biased region" description="Basic and acidic residues" evidence="1">
    <location>
        <begin position="54"/>
        <end position="67"/>
    </location>
</feature>
<dbReference type="Proteomes" id="UP000294678">
    <property type="component" value="Unassembled WGS sequence"/>
</dbReference>
<proteinExistence type="predicted"/>
<name>A0AA46DYJ7_9FUSO</name>
<accession>A0AA46DYJ7</accession>
<keyword evidence="2" id="KW-1133">Transmembrane helix</keyword>
<organism evidence="3 4">
    <name type="scientific">Hypnocyclicus thermotrophus</name>
    <dbReference type="NCBI Taxonomy" id="1627895"/>
    <lineage>
        <taxon>Bacteria</taxon>
        <taxon>Fusobacteriati</taxon>
        <taxon>Fusobacteriota</taxon>
        <taxon>Fusobacteriia</taxon>
        <taxon>Fusobacteriales</taxon>
        <taxon>Fusobacteriaceae</taxon>
        <taxon>Hypnocyclicus</taxon>
    </lineage>
</organism>
<feature type="transmembrane region" description="Helical" evidence="2">
    <location>
        <begin position="146"/>
        <end position="167"/>
    </location>
</feature>
<keyword evidence="4" id="KW-1185">Reference proteome</keyword>
<keyword evidence="2" id="KW-0472">Membrane</keyword>
<keyword evidence="2" id="KW-0812">Transmembrane</keyword>
<evidence type="ECO:0000256" key="2">
    <source>
        <dbReference type="SAM" id="Phobius"/>
    </source>
</evidence>
<gene>
    <name evidence="3" type="ORF">EV215_1321</name>
</gene>
<dbReference type="EMBL" id="SOBG01000005">
    <property type="protein sequence ID" value="TDT69782.1"/>
    <property type="molecule type" value="Genomic_DNA"/>
</dbReference>